<dbReference type="AlphaFoldDB" id="A0A2C9EIG0"/>
<keyword evidence="1" id="KW-1133">Transmembrane helix</keyword>
<dbReference type="Proteomes" id="UP000013940">
    <property type="component" value="Chromosome"/>
</dbReference>
<accession>A0A2C9EIG0</accession>
<gene>
    <name evidence="2" type="ORF">PFLCHA0_c16010</name>
</gene>
<dbReference type="KEGG" id="pprc:PFLCHA0_c16010"/>
<reference evidence="3" key="1">
    <citation type="journal article" date="2014" name="Genome Announc.">
        <title>Full-genome sequence of the plant growth-promoting bacterium Pseudomonas protegens CHA0.</title>
        <authorList>
            <person name="Jousset A."/>
            <person name="Schuldes J."/>
            <person name="Keel C."/>
            <person name="Maurhofer M."/>
            <person name="Daniel R."/>
            <person name="Scheu S."/>
            <person name="Thuermer A."/>
        </authorList>
    </citation>
    <scope>NUCLEOTIDE SEQUENCE [LARGE SCALE GENOMIC DNA]</scope>
    <source>
        <strain evidence="3">DSM 19095 / LMG 27888 / CFBP 6595 / CHA0</strain>
    </source>
</reference>
<sequence>MKTTLVAWLATLLAFLLLDALWLGLMMGETYRAQLGALLLEQPRLLPAALFYLLYVSGCLLFAVRPALQQGGWRRAACLGALLGLVAYGTYDLSNWATLQGWSASLALLDMAWGMLASALACSFGVFCACRWAPGSNGGN</sequence>
<keyword evidence="1" id="KW-0812">Transmembrane</keyword>
<feature type="transmembrane region" description="Helical" evidence="1">
    <location>
        <begin position="76"/>
        <end position="91"/>
    </location>
</feature>
<protein>
    <recommendedName>
        <fullName evidence="4">DUF2177 family protein</fullName>
    </recommendedName>
</protein>
<feature type="transmembrane region" description="Helical" evidence="1">
    <location>
        <begin position="44"/>
        <end position="64"/>
    </location>
</feature>
<dbReference type="InterPro" id="IPR018687">
    <property type="entry name" value="DUF2177_membr"/>
</dbReference>
<keyword evidence="1" id="KW-0472">Membrane</keyword>
<evidence type="ECO:0000256" key="1">
    <source>
        <dbReference type="SAM" id="Phobius"/>
    </source>
</evidence>
<feature type="transmembrane region" description="Helical" evidence="1">
    <location>
        <begin position="111"/>
        <end position="133"/>
    </location>
</feature>
<dbReference type="RefSeq" id="WP_015634587.1">
    <property type="nucleotide sequence ID" value="NC_021237.1"/>
</dbReference>
<evidence type="ECO:0000313" key="3">
    <source>
        <dbReference type="Proteomes" id="UP000013940"/>
    </source>
</evidence>
<dbReference type="Pfam" id="PF09945">
    <property type="entry name" value="DUF2177"/>
    <property type="match status" value="1"/>
</dbReference>
<dbReference type="EMBL" id="CP003190">
    <property type="protein sequence ID" value="AGL83389.1"/>
    <property type="molecule type" value="Genomic_DNA"/>
</dbReference>
<evidence type="ECO:0000313" key="2">
    <source>
        <dbReference type="EMBL" id="AGL83389.1"/>
    </source>
</evidence>
<evidence type="ECO:0008006" key="4">
    <source>
        <dbReference type="Google" id="ProtNLM"/>
    </source>
</evidence>
<name>A0A2C9EIG0_PSEPH</name>
<dbReference type="HOGENOM" id="CLU_140354_0_0_6"/>
<organism evidence="2 3">
    <name type="scientific">Pseudomonas protegens (strain DSM 19095 / LMG 27888 / CFBP 6595 / CHA0)</name>
    <dbReference type="NCBI Taxonomy" id="1124983"/>
    <lineage>
        <taxon>Bacteria</taxon>
        <taxon>Pseudomonadati</taxon>
        <taxon>Pseudomonadota</taxon>
        <taxon>Gammaproteobacteria</taxon>
        <taxon>Pseudomonadales</taxon>
        <taxon>Pseudomonadaceae</taxon>
        <taxon>Pseudomonas</taxon>
    </lineage>
</organism>
<dbReference type="eggNOG" id="COG4852">
    <property type="taxonomic scope" value="Bacteria"/>
</dbReference>
<proteinExistence type="predicted"/>
<dbReference type="GeneID" id="57474585"/>